<feature type="region of interest" description="Disordered" evidence="1">
    <location>
        <begin position="1"/>
        <end position="28"/>
    </location>
</feature>
<dbReference type="Proteomes" id="UP000070133">
    <property type="component" value="Unassembled WGS sequence"/>
</dbReference>
<dbReference type="EMBL" id="LFZN01000202">
    <property type="protein sequence ID" value="KXS95749.1"/>
    <property type="molecule type" value="Genomic_DNA"/>
</dbReference>
<feature type="region of interest" description="Disordered" evidence="1">
    <location>
        <begin position="349"/>
        <end position="394"/>
    </location>
</feature>
<gene>
    <name evidence="2" type="ORF">AC578_5304</name>
</gene>
<name>A0A139H024_9PEZI</name>
<feature type="compositionally biased region" description="Polar residues" evidence="1">
    <location>
        <begin position="1"/>
        <end position="12"/>
    </location>
</feature>
<dbReference type="AlphaFoldDB" id="A0A139H024"/>
<feature type="region of interest" description="Disordered" evidence="1">
    <location>
        <begin position="299"/>
        <end position="321"/>
    </location>
</feature>
<feature type="compositionally biased region" description="Polar residues" evidence="1">
    <location>
        <begin position="382"/>
        <end position="394"/>
    </location>
</feature>
<evidence type="ECO:0000313" key="2">
    <source>
        <dbReference type="EMBL" id="KXS95749.1"/>
    </source>
</evidence>
<comment type="caution">
    <text evidence="2">The sequence shown here is derived from an EMBL/GenBank/DDBJ whole genome shotgun (WGS) entry which is preliminary data.</text>
</comment>
<accession>A0A139H024</accession>
<feature type="compositionally biased region" description="Polar residues" evidence="1">
    <location>
        <begin position="112"/>
        <end position="136"/>
    </location>
</feature>
<feature type="region of interest" description="Disordered" evidence="1">
    <location>
        <begin position="431"/>
        <end position="490"/>
    </location>
</feature>
<dbReference type="OrthoDB" id="10350647at2759"/>
<feature type="compositionally biased region" description="Polar residues" evidence="1">
    <location>
        <begin position="155"/>
        <end position="175"/>
    </location>
</feature>
<evidence type="ECO:0000313" key="3">
    <source>
        <dbReference type="Proteomes" id="UP000070133"/>
    </source>
</evidence>
<reference evidence="2 3" key="1">
    <citation type="submission" date="2015-07" db="EMBL/GenBank/DDBJ databases">
        <title>Comparative genomics of the Sigatoka disease complex on banana suggests a link between parallel evolutionary changes in Pseudocercospora fijiensis and Pseudocercospora eumusae and increased virulence on the banana host.</title>
        <authorList>
            <person name="Chang T.-C."/>
            <person name="Salvucci A."/>
            <person name="Crous P.W."/>
            <person name="Stergiopoulos I."/>
        </authorList>
    </citation>
    <scope>NUCLEOTIDE SEQUENCE [LARGE SCALE GENOMIC DNA]</scope>
    <source>
        <strain evidence="2 3">CBS 114824</strain>
    </source>
</reference>
<dbReference type="STRING" id="321146.A0A139H024"/>
<feature type="compositionally biased region" description="Basic and acidic residues" evidence="1">
    <location>
        <begin position="230"/>
        <end position="242"/>
    </location>
</feature>
<feature type="region of interest" description="Disordered" evidence="1">
    <location>
        <begin position="89"/>
        <end position="242"/>
    </location>
</feature>
<feature type="compositionally biased region" description="Basic and acidic residues" evidence="1">
    <location>
        <begin position="14"/>
        <end position="23"/>
    </location>
</feature>
<evidence type="ECO:0000256" key="1">
    <source>
        <dbReference type="SAM" id="MobiDB-lite"/>
    </source>
</evidence>
<protein>
    <submittedName>
        <fullName evidence="2">Uncharacterized protein</fullName>
    </submittedName>
</protein>
<sequence>MMAGTSTDSNAADRSGERSEEKRLSKKSSLLSKLPRLVTFVRRKTIERVRTSSQTGAQGRDTGTAIGNAIAKSGEMLAKVVSNDTGYQAGTEDLPHHEPGIILASPGPISAASESSCAPWSTISSDNNTAITTPGSSIDPRGKMPLRPSVLPDASPQQGSLSSGKRPSTTRSITWSALGEVQIPGETWKDKVASSETSPIDGDALNRSVTFDKDTRFGPSNRCSSVQHHGLPEIRKSDTRWSEDPNWKLSERAQAHQKAVLAADPDTLPVVAKVKSAPEKDCKTDDNSAEYTFGKLKRTVPLPQQPEPKPELAPIGDPGYDKWTELGKEQKVKQRRELVSGISSYNWSTAQRHRTQPMAERVPIGPSGESAFSDTEAINYAQDASPQNHGQRNKLNTVTFTNTIVSPRMVPAMLPAVGAVGAVGAVEEEEVLESLGDSDSSTEPDSDSSSKNNSTKATRNRKISKSKSSDGTAPIDSTRASQQCISHPRSGSIDLDLLESKLVKAGRYEVKLTSSQRSSATPPHASICGMSKLEMYRSRESGDGECKNGFESCEMKNKGLWNDRG</sequence>
<organism evidence="2 3">
    <name type="scientific">Pseudocercospora eumusae</name>
    <dbReference type="NCBI Taxonomy" id="321146"/>
    <lineage>
        <taxon>Eukaryota</taxon>
        <taxon>Fungi</taxon>
        <taxon>Dikarya</taxon>
        <taxon>Ascomycota</taxon>
        <taxon>Pezizomycotina</taxon>
        <taxon>Dothideomycetes</taxon>
        <taxon>Dothideomycetidae</taxon>
        <taxon>Mycosphaerellales</taxon>
        <taxon>Mycosphaerellaceae</taxon>
        <taxon>Pseudocercospora</taxon>
    </lineage>
</organism>
<keyword evidence="3" id="KW-1185">Reference proteome</keyword>
<feature type="compositionally biased region" description="Low complexity" evidence="1">
    <location>
        <begin position="447"/>
        <end position="457"/>
    </location>
</feature>
<proteinExistence type="predicted"/>